<evidence type="ECO:0000256" key="8">
    <source>
        <dbReference type="ARBA" id="ARBA00023065"/>
    </source>
</evidence>
<evidence type="ECO:0008006" key="16">
    <source>
        <dbReference type="Google" id="ProtNLM"/>
    </source>
</evidence>
<keyword evidence="5 11" id="KW-0812">Transmembrane</keyword>
<reference evidence="14" key="1">
    <citation type="submission" date="2022-04" db="EMBL/GenBank/DDBJ databases">
        <title>Carnegiea gigantea Genome sequencing and assembly v2.</title>
        <authorList>
            <person name="Copetti D."/>
            <person name="Sanderson M.J."/>
            <person name="Burquez A."/>
            <person name="Wojciechowski M.F."/>
        </authorList>
    </citation>
    <scope>NUCLEOTIDE SEQUENCE</scope>
    <source>
        <strain evidence="14">SGP5-SGP5p</strain>
        <tissue evidence="14">Aerial part</tissue>
    </source>
</reference>
<dbReference type="Pfam" id="PF02705">
    <property type="entry name" value="K_trans"/>
    <property type="match status" value="1"/>
</dbReference>
<sequence>MEREGIEDSRSLSGTPRWVDGSVVAYDQETPSWPRMEVENFKNERGSGNLRKRIVKKAKRVDSLDAKAMQIAGSHSHHYQWRAREGQRRRMEKSRTGLGLIIDTLLCVIRTILFGALYHWHSKLLVWYMVTWAQVPSLVPLVKYVFIVLKANDNGEGTFALYSLITQYANVSTLPNRQQADEAISSFRLKLPTLELERALRIKEALEKSSFLKNLLLLVVLMGTSLVIGDGILTPAMSVMSVVSGLQGEIKRFGPDAVIIISIIILIALFSIQKFGTSEVSFSFAPVLALWFFCLGSVGIYNLYRQGITVIRALNPSYLYLFFVKNGDLAWGALGGCIAFTSVVFRCLLLAYLGPAAYLIDHPTSAGRIFYDCLPGIAEVGVMLVSTGLVTLGIPSILGQFILTLPAIHSTIVFVCIKYVPVPVVRLEEWFLFRRICHREYHMFRCVARYGYRDLPEEDDHAFEQLLIESLVKYLKCENQDLSLEDEPNEMDLDSIARPGEPSGQSIGELASPELPSSTMPSADEDPSIEFELSAIREAVDSGFTYLLGNGDVRARKDSWFIKKLVINYLYAFLRRNCRRGAGVLKVPHMNIIEVGMTYMIDLFINLVLGYRV</sequence>
<evidence type="ECO:0000256" key="11">
    <source>
        <dbReference type="SAM" id="Phobius"/>
    </source>
</evidence>
<keyword evidence="15" id="KW-1185">Reference proteome</keyword>
<dbReference type="Proteomes" id="UP001153076">
    <property type="component" value="Unassembled WGS sequence"/>
</dbReference>
<dbReference type="GO" id="GO:0015079">
    <property type="term" value="F:potassium ion transmembrane transporter activity"/>
    <property type="evidence" value="ECO:0007669"/>
    <property type="project" value="InterPro"/>
</dbReference>
<dbReference type="Pfam" id="PF22776">
    <property type="entry name" value="K_trans_C"/>
    <property type="match status" value="1"/>
</dbReference>
<evidence type="ECO:0000256" key="5">
    <source>
        <dbReference type="ARBA" id="ARBA00022692"/>
    </source>
</evidence>
<evidence type="ECO:0000313" key="15">
    <source>
        <dbReference type="Proteomes" id="UP001153076"/>
    </source>
</evidence>
<evidence type="ECO:0000256" key="7">
    <source>
        <dbReference type="ARBA" id="ARBA00022989"/>
    </source>
</evidence>
<dbReference type="InterPro" id="IPR053951">
    <property type="entry name" value="K_trans_N"/>
</dbReference>
<name>A0A9Q1KAR8_9CARY</name>
<dbReference type="OrthoDB" id="504708at2759"/>
<feature type="domain" description="K+ potassium transporter C-terminal" evidence="13">
    <location>
        <begin position="393"/>
        <end position="601"/>
    </location>
</feature>
<feature type="transmembrane region" description="Helical" evidence="11">
    <location>
        <begin position="284"/>
        <end position="304"/>
    </location>
</feature>
<keyword evidence="3" id="KW-0813">Transport</keyword>
<evidence type="ECO:0000259" key="12">
    <source>
        <dbReference type="Pfam" id="PF02705"/>
    </source>
</evidence>
<keyword evidence="9 11" id="KW-0472">Membrane</keyword>
<protein>
    <recommendedName>
        <fullName evidence="16">Potassium transporter</fullName>
    </recommendedName>
</protein>
<evidence type="ECO:0000313" key="14">
    <source>
        <dbReference type="EMBL" id="KAJ8439524.1"/>
    </source>
</evidence>
<comment type="similarity">
    <text evidence="2">Belongs to the HAK/KUP transporter (TC 2.A.72.3) family.</text>
</comment>
<feature type="transmembrane region" description="Helical" evidence="11">
    <location>
        <begin position="374"/>
        <end position="394"/>
    </location>
</feature>
<evidence type="ECO:0000259" key="13">
    <source>
        <dbReference type="Pfam" id="PF22776"/>
    </source>
</evidence>
<feature type="transmembrane region" description="Helical" evidence="11">
    <location>
        <begin position="98"/>
        <end position="120"/>
    </location>
</feature>
<evidence type="ECO:0000256" key="2">
    <source>
        <dbReference type="ARBA" id="ARBA00008440"/>
    </source>
</evidence>
<keyword evidence="7 11" id="KW-1133">Transmembrane helix</keyword>
<evidence type="ECO:0000256" key="6">
    <source>
        <dbReference type="ARBA" id="ARBA00022958"/>
    </source>
</evidence>
<proteinExistence type="inferred from homology"/>
<evidence type="ECO:0000256" key="1">
    <source>
        <dbReference type="ARBA" id="ARBA00004651"/>
    </source>
</evidence>
<comment type="caution">
    <text evidence="14">The sequence shown here is derived from an EMBL/GenBank/DDBJ whole genome shotgun (WGS) entry which is preliminary data.</text>
</comment>
<feature type="transmembrane region" description="Helical" evidence="11">
    <location>
        <begin position="253"/>
        <end position="272"/>
    </location>
</feature>
<dbReference type="EMBL" id="JAKOGI010000217">
    <property type="protein sequence ID" value="KAJ8439524.1"/>
    <property type="molecule type" value="Genomic_DNA"/>
</dbReference>
<evidence type="ECO:0000256" key="3">
    <source>
        <dbReference type="ARBA" id="ARBA00022448"/>
    </source>
</evidence>
<keyword evidence="8" id="KW-0406">Ion transport</keyword>
<accession>A0A9Q1KAR8</accession>
<feature type="transmembrane region" description="Helical" evidence="11">
    <location>
        <begin position="126"/>
        <end position="146"/>
    </location>
</feature>
<keyword evidence="6" id="KW-0630">Potassium</keyword>
<feature type="domain" description="K+ potassium transporter integral membrane" evidence="12">
    <location>
        <begin position="130"/>
        <end position="338"/>
    </location>
</feature>
<organism evidence="14 15">
    <name type="scientific">Carnegiea gigantea</name>
    <dbReference type="NCBI Taxonomy" id="171969"/>
    <lineage>
        <taxon>Eukaryota</taxon>
        <taxon>Viridiplantae</taxon>
        <taxon>Streptophyta</taxon>
        <taxon>Embryophyta</taxon>
        <taxon>Tracheophyta</taxon>
        <taxon>Spermatophyta</taxon>
        <taxon>Magnoliopsida</taxon>
        <taxon>eudicotyledons</taxon>
        <taxon>Gunneridae</taxon>
        <taxon>Pentapetalae</taxon>
        <taxon>Caryophyllales</taxon>
        <taxon>Cactineae</taxon>
        <taxon>Cactaceae</taxon>
        <taxon>Cactoideae</taxon>
        <taxon>Echinocereeae</taxon>
        <taxon>Carnegiea</taxon>
    </lineage>
</organism>
<dbReference type="PANTHER" id="PTHR30540:SF4">
    <property type="entry name" value="POTASSIUM TRANSPORTER 12-RELATED"/>
    <property type="match status" value="1"/>
</dbReference>
<evidence type="ECO:0000256" key="9">
    <source>
        <dbReference type="ARBA" id="ARBA00023136"/>
    </source>
</evidence>
<feature type="region of interest" description="Disordered" evidence="10">
    <location>
        <begin position="503"/>
        <end position="523"/>
    </location>
</feature>
<dbReference type="AlphaFoldDB" id="A0A9Q1KAR8"/>
<dbReference type="InterPro" id="IPR003855">
    <property type="entry name" value="K+_transporter"/>
</dbReference>
<gene>
    <name evidence="14" type="ORF">Cgig2_007041</name>
</gene>
<feature type="transmembrane region" description="Helical" evidence="11">
    <location>
        <begin position="329"/>
        <end position="353"/>
    </location>
</feature>
<dbReference type="InterPro" id="IPR053952">
    <property type="entry name" value="K_trans_C"/>
</dbReference>
<dbReference type="GO" id="GO:0005886">
    <property type="term" value="C:plasma membrane"/>
    <property type="evidence" value="ECO:0007669"/>
    <property type="project" value="UniProtKB-SubCell"/>
</dbReference>
<comment type="subcellular location">
    <subcellularLocation>
        <location evidence="1">Cell membrane</location>
        <topology evidence="1">Multi-pass membrane protein</topology>
    </subcellularLocation>
</comment>
<feature type="transmembrane region" description="Helical" evidence="11">
    <location>
        <begin position="211"/>
        <end position="233"/>
    </location>
</feature>
<keyword evidence="4" id="KW-0633">Potassium transport</keyword>
<dbReference type="PANTHER" id="PTHR30540">
    <property type="entry name" value="OSMOTIC STRESS POTASSIUM TRANSPORTER"/>
    <property type="match status" value="1"/>
</dbReference>
<evidence type="ECO:0000256" key="10">
    <source>
        <dbReference type="SAM" id="MobiDB-lite"/>
    </source>
</evidence>
<evidence type="ECO:0000256" key="4">
    <source>
        <dbReference type="ARBA" id="ARBA00022538"/>
    </source>
</evidence>